<evidence type="ECO:0000259" key="1">
    <source>
        <dbReference type="Pfam" id="PF01636"/>
    </source>
</evidence>
<reference evidence="3" key="1">
    <citation type="journal article" date="2023" name="Int. J. Syst. Evol. Microbiol.">
        <title>Mesoterricola silvestris gen. nov., sp. nov., Mesoterricola sediminis sp. nov., Geothrix oryzae sp. nov., Geothrix edaphica sp. nov., Geothrix rubra sp. nov., and Geothrix limicola sp. nov., six novel members of Acidobacteriota isolated from soils.</title>
        <authorList>
            <person name="Itoh H."/>
            <person name="Sugisawa Y."/>
            <person name="Mise K."/>
            <person name="Xu Z."/>
            <person name="Kuniyasu M."/>
            <person name="Ushijima N."/>
            <person name="Kawano K."/>
            <person name="Kobayashi E."/>
            <person name="Shiratori Y."/>
            <person name="Masuda Y."/>
            <person name="Senoo K."/>
        </authorList>
    </citation>
    <scope>NUCLEOTIDE SEQUENCE [LARGE SCALE GENOMIC DNA]</scope>
    <source>
        <strain evidence="3">W79</strain>
    </source>
</reference>
<dbReference type="SUPFAM" id="SSF56112">
    <property type="entry name" value="Protein kinase-like (PK-like)"/>
    <property type="match status" value="1"/>
</dbReference>
<protein>
    <submittedName>
        <fullName evidence="2">Phosphotransferase</fullName>
    </submittedName>
</protein>
<evidence type="ECO:0000313" key="2">
    <source>
        <dbReference type="EMBL" id="BDU74716.1"/>
    </source>
</evidence>
<accession>A0AA48GZI2</accession>
<dbReference type="KEGG" id="msil:METEAL_38900"/>
<sequence>MKTQLQSVLDRWGCRNPVLLAGDAGLRQYFRVDHPHLGSALVVLYPPADPGGTEDSYFEYRALQAYLDPVVRVATIIQFDDELRAMLVEDLGPATLETRLIAHPEEERRWAREVGGLLATWLGLLTEGAPPRAFFMLRRFDHAKFQFEWEFCKKNFFADFLGKDAPMWLDRMMEDVHNGLESRTHSLSHRDFHVRNLMVHGDRLVTLDFQDARKGAATYDLASILFDGYWDWSEEARAILVHSVEEELGWSETLLWEELNLSAIQRNLKTLGTFGNQVVHRGKPHFAPAIPRTIRHLLGHFQRIHHGEGVLAAEHWLRLAEKRLLKTAGDID</sequence>
<dbReference type="AlphaFoldDB" id="A0AA48GZI2"/>
<dbReference type="Gene3D" id="3.90.1200.10">
    <property type="match status" value="1"/>
</dbReference>
<name>A0AA48GZI2_9BACT</name>
<dbReference type="Pfam" id="PF01636">
    <property type="entry name" value="APH"/>
    <property type="match status" value="1"/>
</dbReference>
<dbReference type="Gene3D" id="3.30.200.20">
    <property type="entry name" value="Phosphorylase Kinase, domain 1"/>
    <property type="match status" value="1"/>
</dbReference>
<evidence type="ECO:0000313" key="3">
    <source>
        <dbReference type="Proteomes" id="UP001238179"/>
    </source>
</evidence>
<gene>
    <name evidence="2" type="ORF">METEAL_38900</name>
</gene>
<keyword evidence="3" id="KW-1185">Reference proteome</keyword>
<dbReference type="InterPro" id="IPR011009">
    <property type="entry name" value="Kinase-like_dom_sf"/>
</dbReference>
<dbReference type="RefSeq" id="WP_316413389.1">
    <property type="nucleotide sequence ID" value="NZ_AP027080.1"/>
</dbReference>
<feature type="domain" description="Aminoglycoside phosphotransferase" evidence="1">
    <location>
        <begin position="20"/>
        <end position="246"/>
    </location>
</feature>
<dbReference type="EMBL" id="AP027080">
    <property type="protein sequence ID" value="BDU74716.1"/>
    <property type="molecule type" value="Genomic_DNA"/>
</dbReference>
<dbReference type="Proteomes" id="UP001238179">
    <property type="component" value="Chromosome"/>
</dbReference>
<dbReference type="InterPro" id="IPR002575">
    <property type="entry name" value="Aminoglycoside_PTrfase"/>
</dbReference>
<proteinExistence type="predicted"/>
<organism evidence="2 3">
    <name type="scientific">Mesoterricola silvestris</name>
    <dbReference type="NCBI Taxonomy" id="2927979"/>
    <lineage>
        <taxon>Bacteria</taxon>
        <taxon>Pseudomonadati</taxon>
        <taxon>Acidobacteriota</taxon>
        <taxon>Holophagae</taxon>
        <taxon>Holophagales</taxon>
        <taxon>Holophagaceae</taxon>
        <taxon>Mesoterricola</taxon>
    </lineage>
</organism>